<dbReference type="InterPro" id="IPR000847">
    <property type="entry name" value="LysR_HTH_N"/>
</dbReference>
<dbReference type="InterPro" id="IPR036390">
    <property type="entry name" value="WH_DNA-bd_sf"/>
</dbReference>
<dbReference type="PANTHER" id="PTHR30537:SF5">
    <property type="entry name" value="HTH-TYPE TRANSCRIPTIONAL ACTIVATOR TTDR-RELATED"/>
    <property type="match status" value="1"/>
</dbReference>
<dbReference type="PANTHER" id="PTHR30537">
    <property type="entry name" value="HTH-TYPE TRANSCRIPTIONAL REGULATOR"/>
    <property type="match status" value="1"/>
</dbReference>
<dbReference type="InterPro" id="IPR058163">
    <property type="entry name" value="LysR-type_TF_proteobact-type"/>
</dbReference>
<dbReference type="InterPro" id="IPR036388">
    <property type="entry name" value="WH-like_DNA-bd_sf"/>
</dbReference>
<keyword evidence="4" id="KW-0804">Transcription</keyword>
<dbReference type="Pfam" id="PF00126">
    <property type="entry name" value="HTH_1"/>
    <property type="match status" value="1"/>
</dbReference>
<dbReference type="InterPro" id="IPR005119">
    <property type="entry name" value="LysR_subst-bd"/>
</dbReference>
<sequence>MDRLRAMELFLSISQTRNFSETARRFGISATGVSRMITQIEDELKIKLLLRSTRQVVLTESGQEYARQLEGILSRINDLQGNITAISSAPQGLLRVHSRMMFGLGVLPHLIAGFRRLYPQIHIELTLAEAPVDLRRQQFDIDFRISPPVEAGVKRRILFRSERYLVASPAYLAGKPPLTAPESILEHECLAYHLPGDQTSWMFKEREQVREIAFKPRHVTNNGVALLELARLGEGLALLEDYTVHEDIRQGRLVRVLSDVQVSNSSFDAGMYATILDTAIIPAKIRLFLDFVTEHVAGPEQRFKAHGKAAGRGG</sequence>
<dbReference type="Proteomes" id="UP000297564">
    <property type="component" value="Unassembled WGS sequence"/>
</dbReference>
<dbReference type="Gene3D" id="3.40.190.290">
    <property type="match status" value="1"/>
</dbReference>
<feature type="domain" description="HTH lysR-type" evidence="5">
    <location>
        <begin position="1"/>
        <end position="59"/>
    </location>
</feature>
<evidence type="ECO:0000313" key="7">
    <source>
        <dbReference type="Proteomes" id="UP000297564"/>
    </source>
</evidence>
<keyword evidence="2" id="KW-0805">Transcription regulation</keyword>
<evidence type="ECO:0000256" key="4">
    <source>
        <dbReference type="ARBA" id="ARBA00023163"/>
    </source>
</evidence>
<proteinExistence type="inferred from homology"/>
<dbReference type="AlphaFoldDB" id="A0A4Z0C1U9"/>
<dbReference type="GO" id="GO:0043565">
    <property type="term" value="F:sequence-specific DNA binding"/>
    <property type="evidence" value="ECO:0007669"/>
    <property type="project" value="TreeGrafter"/>
</dbReference>
<evidence type="ECO:0000256" key="2">
    <source>
        <dbReference type="ARBA" id="ARBA00023015"/>
    </source>
</evidence>
<dbReference type="RefSeq" id="WP_135283352.1">
    <property type="nucleotide sequence ID" value="NZ_SMLL01000001.1"/>
</dbReference>
<dbReference type="EMBL" id="SMLL01000001">
    <property type="protein sequence ID" value="TFZ04470.1"/>
    <property type="molecule type" value="Genomic_DNA"/>
</dbReference>
<keyword evidence="3" id="KW-0238">DNA-binding</keyword>
<dbReference type="GO" id="GO:0006351">
    <property type="term" value="P:DNA-templated transcription"/>
    <property type="evidence" value="ECO:0007669"/>
    <property type="project" value="TreeGrafter"/>
</dbReference>
<dbReference type="CDD" id="cd08422">
    <property type="entry name" value="PBP2_CrgA_like"/>
    <property type="match status" value="1"/>
</dbReference>
<gene>
    <name evidence="6" type="ORF">EZ242_01595</name>
</gene>
<evidence type="ECO:0000256" key="1">
    <source>
        <dbReference type="ARBA" id="ARBA00009437"/>
    </source>
</evidence>
<dbReference type="PROSITE" id="PS50931">
    <property type="entry name" value="HTH_LYSR"/>
    <property type="match status" value="1"/>
</dbReference>
<dbReference type="OrthoDB" id="9789529at2"/>
<comment type="similarity">
    <text evidence="1">Belongs to the LysR transcriptional regulatory family.</text>
</comment>
<dbReference type="Pfam" id="PF03466">
    <property type="entry name" value="LysR_substrate"/>
    <property type="match status" value="1"/>
</dbReference>
<accession>A0A4Z0C1U9</accession>
<reference evidence="6 7" key="1">
    <citation type="submission" date="2019-03" db="EMBL/GenBank/DDBJ databases">
        <title>Ramlibacter rhizophilus CCTCC AB2015357, whole genome shotgun sequence.</title>
        <authorList>
            <person name="Zhang X."/>
            <person name="Feng G."/>
            <person name="Zhu H."/>
        </authorList>
    </citation>
    <scope>NUCLEOTIDE SEQUENCE [LARGE SCALE GENOMIC DNA]</scope>
    <source>
        <strain evidence="6 7">CCTCC AB2015357</strain>
    </source>
</reference>
<protein>
    <submittedName>
        <fullName evidence="6">LysR family transcriptional regulator</fullName>
    </submittedName>
</protein>
<comment type="caution">
    <text evidence="6">The sequence shown here is derived from an EMBL/GenBank/DDBJ whole genome shotgun (WGS) entry which is preliminary data.</text>
</comment>
<dbReference type="SUPFAM" id="SSF46785">
    <property type="entry name" value="Winged helix' DNA-binding domain"/>
    <property type="match status" value="1"/>
</dbReference>
<evidence type="ECO:0000256" key="3">
    <source>
        <dbReference type="ARBA" id="ARBA00023125"/>
    </source>
</evidence>
<organism evidence="6 7">
    <name type="scientific">Ramlibacter rhizophilus</name>
    <dbReference type="NCBI Taxonomy" id="1781167"/>
    <lineage>
        <taxon>Bacteria</taxon>
        <taxon>Pseudomonadati</taxon>
        <taxon>Pseudomonadota</taxon>
        <taxon>Betaproteobacteria</taxon>
        <taxon>Burkholderiales</taxon>
        <taxon>Comamonadaceae</taxon>
        <taxon>Ramlibacter</taxon>
    </lineage>
</organism>
<name>A0A4Z0C1U9_9BURK</name>
<dbReference type="GO" id="GO:0003700">
    <property type="term" value="F:DNA-binding transcription factor activity"/>
    <property type="evidence" value="ECO:0007669"/>
    <property type="project" value="InterPro"/>
</dbReference>
<evidence type="ECO:0000313" key="6">
    <source>
        <dbReference type="EMBL" id="TFZ04470.1"/>
    </source>
</evidence>
<dbReference type="SUPFAM" id="SSF53850">
    <property type="entry name" value="Periplasmic binding protein-like II"/>
    <property type="match status" value="1"/>
</dbReference>
<keyword evidence="7" id="KW-1185">Reference proteome</keyword>
<evidence type="ECO:0000259" key="5">
    <source>
        <dbReference type="PROSITE" id="PS50931"/>
    </source>
</evidence>
<dbReference type="Gene3D" id="1.10.10.10">
    <property type="entry name" value="Winged helix-like DNA-binding domain superfamily/Winged helix DNA-binding domain"/>
    <property type="match status" value="1"/>
</dbReference>